<dbReference type="GO" id="GO:0016740">
    <property type="term" value="F:transferase activity"/>
    <property type="evidence" value="ECO:0007669"/>
    <property type="project" value="UniProtKB-KW"/>
</dbReference>
<dbReference type="Pfam" id="PF08242">
    <property type="entry name" value="Methyltransf_12"/>
    <property type="match status" value="1"/>
</dbReference>
<sequence>MGLKEWTLFLGKTVKQLVHRYPNIKILEIMAGTSGATKVIMNEISCSFASYTYTNISLGFFETAQQVFNAFSSKIIFQLLDYEKDIDEQGYKQYSYNMVVALLVLHATINLRRTLRNGRRLLKPKLFLVMQEITNNDA</sequence>
<evidence type="ECO:0000313" key="4">
    <source>
        <dbReference type="Proteomes" id="UP000002499"/>
    </source>
</evidence>
<organism evidence="4">
    <name type="scientific">Metarhizium acridum (strain CQMa 102)</name>
    <dbReference type="NCBI Taxonomy" id="655827"/>
    <lineage>
        <taxon>Eukaryota</taxon>
        <taxon>Fungi</taxon>
        <taxon>Dikarya</taxon>
        <taxon>Ascomycota</taxon>
        <taxon>Pezizomycotina</taxon>
        <taxon>Sordariomycetes</taxon>
        <taxon>Hypocreomycetidae</taxon>
        <taxon>Hypocreales</taxon>
        <taxon>Clavicipitaceae</taxon>
        <taxon>Metarhizium</taxon>
    </lineage>
</organism>
<dbReference type="InterPro" id="IPR029063">
    <property type="entry name" value="SAM-dependent_MTases_sf"/>
</dbReference>
<dbReference type="InterPro" id="IPR050444">
    <property type="entry name" value="Polyketide_Synthase"/>
</dbReference>
<proteinExistence type="predicted"/>
<evidence type="ECO:0000256" key="1">
    <source>
        <dbReference type="ARBA" id="ARBA00022679"/>
    </source>
</evidence>
<name>E9EGP1_METAQ</name>
<dbReference type="OMA" id="SHIFPRE"/>
<feature type="domain" description="Methyltransferase type 12" evidence="2">
    <location>
        <begin position="27"/>
        <end position="124"/>
    </location>
</feature>
<dbReference type="OrthoDB" id="5152913at2759"/>
<dbReference type="STRING" id="655827.E9EGP1"/>
<evidence type="ECO:0000259" key="2">
    <source>
        <dbReference type="Pfam" id="PF08242"/>
    </source>
</evidence>
<keyword evidence="4" id="KW-1185">Reference proteome</keyword>
<dbReference type="HOGENOM" id="CLU_1855739_0_0_1"/>
<dbReference type="AlphaFoldDB" id="E9EGP1"/>
<dbReference type="Proteomes" id="UP000002499">
    <property type="component" value="Unassembled WGS sequence"/>
</dbReference>
<dbReference type="EMBL" id="GL698598">
    <property type="protein sequence ID" value="EFY84929.1"/>
    <property type="molecule type" value="Genomic_DNA"/>
</dbReference>
<accession>E9EGP1</accession>
<dbReference type="InParanoid" id="E9EGP1"/>
<protein>
    <submittedName>
        <fullName evidence="3">Polyketide synthase, putative</fullName>
    </submittedName>
</protein>
<dbReference type="Gene3D" id="3.40.50.150">
    <property type="entry name" value="Vaccinia Virus protein VP39"/>
    <property type="match status" value="1"/>
</dbReference>
<dbReference type="SUPFAM" id="SSF53335">
    <property type="entry name" value="S-adenosyl-L-methionine-dependent methyltransferases"/>
    <property type="match status" value="1"/>
</dbReference>
<gene>
    <name evidence="3" type="ORF">MAC_09039</name>
</gene>
<reference evidence="3 4" key="1">
    <citation type="journal article" date="2011" name="PLoS Genet.">
        <title>Genome sequencing and comparative transcriptomics of the model entomopathogenic fungi Metarhizium anisopliae and M. acridum.</title>
        <authorList>
            <person name="Gao Q."/>
            <person name="Jin K."/>
            <person name="Ying S.H."/>
            <person name="Zhang Y."/>
            <person name="Xiao G."/>
            <person name="Shang Y."/>
            <person name="Duan Z."/>
            <person name="Hu X."/>
            <person name="Xie X.Q."/>
            <person name="Zhou G."/>
            <person name="Peng G."/>
            <person name="Luo Z."/>
            <person name="Huang W."/>
            <person name="Wang B."/>
            <person name="Fang W."/>
            <person name="Wang S."/>
            <person name="Zhong Y."/>
            <person name="Ma L.J."/>
            <person name="St Leger R.J."/>
            <person name="Zhao G.P."/>
            <person name="Pei Y."/>
            <person name="Feng M.G."/>
            <person name="Xia Y."/>
            <person name="Wang C."/>
        </authorList>
    </citation>
    <scope>NUCLEOTIDE SEQUENCE [LARGE SCALE GENOMIC DNA]</scope>
    <source>
        <strain evidence="3 4">CQMa 102</strain>
    </source>
</reference>
<dbReference type="PANTHER" id="PTHR45681:SF6">
    <property type="entry name" value="POLYKETIDE SYNTHASE 37"/>
    <property type="match status" value="1"/>
</dbReference>
<keyword evidence="1" id="KW-0808">Transferase</keyword>
<evidence type="ECO:0000313" key="3">
    <source>
        <dbReference type="EMBL" id="EFY84929.1"/>
    </source>
</evidence>
<dbReference type="InterPro" id="IPR013217">
    <property type="entry name" value="Methyltransf_12"/>
</dbReference>
<dbReference type="eggNOG" id="KOG1202">
    <property type="taxonomic scope" value="Eukaryota"/>
</dbReference>
<dbReference type="PANTHER" id="PTHR45681">
    <property type="entry name" value="POLYKETIDE SYNTHASE 44-RELATED"/>
    <property type="match status" value="1"/>
</dbReference>